<dbReference type="AlphaFoldDB" id="A0A6B8KKE1"/>
<proteinExistence type="predicted"/>
<keyword evidence="3" id="KW-1185">Reference proteome</keyword>
<sequence length="139" mass="15686">MQSNLFSLFDSSAPDWRENLEARIRVVSKRKGGLAAEPDEMIIDVDRTNPVLGNPYVLRDQHDLQERLRVIAAYESDLDKDLSENGPKTLAISAIADRLRAGEKIALRCWCAQPPGRPQRPCHGDRIRREVIRLAANEA</sequence>
<evidence type="ECO:0000313" key="2">
    <source>
        <dbReference type="EMBL" id="QGM47073.1"/>
    </source>
</evidence>
<dbReference type="EMBL" id="CP046052">
    <property type="protein sequence ID" value="QGM47073.1"/>
    <property type="molecule type" value="Genomic_DNA"/>
</dbReference>
<protein>
    <submittedName>
        <fullName evidence="2">DUF4326 domain-containing protein</fullName>
    </submittedName>
</protein>
<gene>
    <name evidence="2" type="ORF">H2LOC_016015</name>
</gene>
<dbReference type="InterPro" id="IPR025475">
    <property type="entry name" value="DUF4326"/>
</dbReference>
<name>A0A6B8KKE1_9HYPH</name>
<organism evidence="2 3">
    <name type="scientific">Methylocystis heyeri</name>
    <dbReference type="NCBI Taxonomy" id="391905"/>
    <lineage>
        <taxon>Bacteria</taxon>
        <taxon>Pseudomonadati</taxon>
        <taxon>Pseudomonadota</taxon>
        <taxon>Alphaproteobacteria</taxon>
        <taxon>Hyphomicrobiales</taxon>
        <taxon>Methylocystaceae</taxon>
        <taxon>Methylocystis</taxon>
    </lineage>
</organism>
<dbReference type="Pfam" id="PF14216">
    <property type="entry name" value="DUF4326"/>
    <property type="match status" value="1"/>
</dbReference>
<accession>A0A6B8KKE1</accession>
<dbReference type="OrthoDB" id="8449337at2"/>
<evidence type="ECO:0000313" key="3">
    <source>
        <dbReference type="Proteomes" id="UP000309061"/>
    </source>
</evidence>
<evidence type="ECO:0000259" key="1">
    <source>
        <dbReference type="Pfam" id="PF14216"/>
    </source>
</evidence>
<dbReference type="RefSeq" id="WP_136497977.1">
    <property type="nucleotide sequence ID" value="NZ_CP046052.1"/>
</dbReference>
<dbReference type="KEGG" id="mhey:H2LOC_016015"/>
<dbReference type="Proteomes" id="UP000309061">
    <property type="component" value="Chromosome"/>
</dbReference>
<reference evidence="2 3" key="1">
    <citation type="submission" date="2019-11" db="EMBL/GenBank/DDBJ databases">
        <title>The genome sequence of Methylocystis heyeri.</title>
        <authorList>
            <person name="Oshkin I.Y."/>
            <person name="Miroshnikov K."/>
            <person name="Dedysh S.N."/>
        </authorList>
    </citation>
    <scope>NUCLEOTIDE SEQUENCE [LARGE SCALE GENOMIC DNA]</scope>
    <source>
        <strain evidence="2 3">H2</strain>
    </source>
</reference>
<feature type="domain" description="DUF4326" evidence="1">
    <location>
        <begin position="35"/>
        <end position="127"/>
    </location>
</feature>